<dbReference type="KEGG" id="cser:CCO03_10360"/>
<keyword evidence="3" id="KW-0963">Cytoplasm</keyword>
<dbReference type="CDD" id="cd04458">
    <property type="entry name" value="CSP_CDS"/>
    <property type="match status" value="1"/>
</dbReference>
<dbReference type="RefSeq" id="WP_087280770.1">
    <property type="nucleotide sequence ID" value="NZ_CP021455.1"/>
</dbReference>
<feature type="domain" description="CSD" evidence="4">
    <location>
        <begin position="1"/>
        <end position="66"/>
    </location>
</feature>
<proteinExistence type="predicted"/>
<dbReference type="PANTHER" id="PTHR11544">
    <property type="entry name" value="COLD SHOCK DOMAIN CONTAINING PROTEINS"/>
    <property type="match status" value="1"/>
</dbReference>
<dbReference type="AlphaFoldDB" id="A0A1Y0EN07"/>
<dbReference type="InterPro" id="IPR012340">
    <property type="entry name" value="NA-bd_OB-fold"/>
</dbReference>
<dbReference type="InterPro" id="IPR050181">
    <property type="entry name" value="Cold_shock_domain"/>
</dbReference>
<dbReference type="InterPro" id="IPR011129">
    <property type="entry name" value="CSD"/>
</dbReference>
<dbReference type="FunFam" id="2.40.50.140:FF:000006">
    <property type="entry name" value="Cold shock protein CspC"/>
    <property type="match status" value="1"/>
</dbReference>
<gene>
    <name evidence="5" type="ORF">CCO03_10360</name>
</gene>
<dbReference type="EMBL" id="CP021455">
    <property type="protein sequence ID" value="ARU05034.1"/>
    <property type="molecule type" value="Genomic_DNA"/>
</dbReference>
<accession>A0A1Y0EN07</accession>
<dbReference type="SUPFAM" id="SSF50249">
    <property type="entry name" value="Nucleic acid-binding proteins"/>
    <property type="match status" value="1"/>
</dbReference>
<dbReference type="Pfam" id="PF00313">
    <property type="entry name" value="CSD"/>
    <property type="match status" value="1"/>
</dbReference>
<comment type="subcellular location">
    <subcellularLocation>
        <location evidence="1">Cytoplasm</location>
    </subcellularLocation>
</comment>
<dbReference type="InterPro" id="IPR002059">
    <property type="entry name" value="CSP_DNA-bd"/>
</dbReference>
<dbReference type="GO" id="GO:0003676">
    <property type="term" value="F:nucleic acid binding"/>
    <property type="evidence" value="ECO:0007669"/>
    <property type="project" value="InterPro"/>
</dbReference>
<protein>
    <recommendedName>
        <fullName evidence="2">Cold shock-like protein CspA</fullName>
    </recommendedName>
</protein>
<dbReference type="PIRSF" id="PIRSF002599">
    <property type="entry name" value="Cold_shock_A"/>
    <property type="match status" value="1"/>
</dbReference>
<dbReference type="OrthoDB" id="9800919at2"/>
<dbReference type="PROSITE" id="PS51857">
    <property type="entry name" value="CSD_2"/>
    <property type="match status" value="1"/>
</dbReference>
<evidence type="ECO:0000256" key="3">
    <source>
        <dbReference type="ARBA" id="ARBA00022490"/>
    </source>
</evidence>
<dbReference type="SMART" id="SM00357">
    <property type="entry name" value="CSP"/>
    <property type="match status" value="1"/>
</dbReference>
<dbReference type="Proteomes" id="UP000196138">
    <property type="component" value="Chromosome"/>
</dbReference>
<dbReference type="Gene3D" id="2.40.50.140">
    <property type="entry name" value="Nucleic acid-binding proteins"/>
    <property type="match status" value="1"/>
</dbReference>
<evidence type="ECO:0000313" key="5">
    <source>
        <dbReference type="EMBL" id="ARU05034.1"/>
    </source>
</evidence>
<reference evidence="5 6" key="1">
    <citation type="submission" date="2017-05" db="EMBL/GenBank/DDBJ databases">
        <authorList>
            <person name="Song R."/>
            <person name="Chenine A.L."/>
            <person name="Ruprecht R.M."/>
        </authorList>
    </citation>
    <scope>NUCLEOTIDE SEQUENCE [LARGE SCALE GENOMIC DNA]</scope>
    <source>
        <strain evidence="5 6">DSM 26136</strain>
    </source>
</reference>
<name>A0A1Y0EN07_9BURK</name>
<evidence type="ECO:0000256" key="1">
    <source>
        <dbReference type="ARBA" id="ARBA00004496"/>
    </source>
</evidence>
<dbReference type="InterPro" id="IPR012156">
    <property type="entry name" value="Cold_shock_CspA"/>
</dbReference>
<dbReference type="GO" id="GO:0005829">
    <property type="term" value="C:cytosol"/>
    <property type="evidence" value="ECO:0007669"/>
    <property type="project" value="UniProtKB-ARBA"/>
</dbReference>
<sequence length="80" mass="8568">MPSGVVKWFNDAKGWGFIEPDGGGPDAFAHFSAIAMDGYKTLKEGSRVDFELTQGPKGLQAVNIRSNQALVQEIDSTPGL</sequence>
<dbReference type="PRINTS" id="PR00050">
    <property type="entry name" value="COLDSHOCK"/>
</dbReference>
<evidence type="ECO:0000313" key="6">
    <source>
        <dbReference type="Proteomes" id="UP000196138"/>
    </source>
</evidence>
<organism evidence="5 6">
    <name type="scientific">Comamonas serinivorans</name>
    <dbReference type="NCBI Taxonomy" id="1082851"/>
    <lineage>
        <taxon>Bacteria</taxon>
        <taxon>Pseudomonadati</taxon>
        <taxon>Pseudomonadota</taxon>
        <taxon>Betaproteobacteria</taxon>
        <taxon>Burkholderiales</taxon>
        <taxon>Comamonadaceae</taxon>
        <taxon>Comamonas</taxon>
    </lineage>
</organism>
<evidence type="ECO:0000259" key="4">
    <source>
        <dbReference type="PROSITE" id="PS51857"/>
    </source>
</evidence>
<evidence type="ECO:0000256" key="2">
    <source>
        <dbReference type="ARBA" id="ARBA00022332"/>
    </source>
</evidence>
<keyword evidence="6" id="KW-1185">Reference proteome</keyword>